<evidence type="ECO:0000259" key="3">
    <source>
        <dbReference type="Pfam" id="PF12000"/>
    </source>
</evidence>
<feature type="domain" description="Glycosyl transferase family 4" evidence="3">
    <location>
        <begin position="26"/>
        <end position="191"/>
    </location>
</feature>
<evidence type="ECO:0000256" key="1">
    <source>
        <dbReference type="ARBA" id="ARBA00022679"/>
    </source>
</evidence>
<keyword evidence="1 4" id="KW-0808">Transferase</keyword>
<proteinExistence type="predicted"/>
<dbReference type="InterPro" id="IPR022623">
    <property type="entry name" value="Glyco_trans_4"/>
</dbReference>
<dbReference type="GO" id="GO:0016757">
    <property type="term" value="F:glycosyltransferase activity"/>
    <property type="evidence" value="ECO:0007669"/>
    <property type="project" value="InterPro"/>
</dbReference>
<dbReference type="Gene3D" id="3.40.50.2000">
    <property type="entry name" value="Glycogen Phosphorylase B"/>
    <property type="match status" value="1"/>
</dbReference>
<organism evidence="4 5">
    <name type="scientific">Parasphingopyxis marina</name>
    <dbReference type="NCBI Taxonomy" id="2761622"/>
    <lineage>
        <taxon>Bacteria</taxon>
        <taxon>Pseudomonadati</taxon>
        <taxon>Pseudomonadota</taxon>
        <taxon>Alphaproteobacteria</taxon>
        <taxon>Sphingomonadales</taxon>
        <taxon>Sphingomonadaceae</taxon>
        <taxon>Parasphingopyxis</taxon>
    </lineage>
</organism>
<keyword evidence="5" id="KW-1185">Reference proteome</keyword>
<dbReference type="PANTHER" id="PTHR46401">
    <property type="entry name" value="GLYCOSYLTRANSFERASE WBBK-RELATED"/>
    <property type="match status" value="1"/>
</dbReference>
<evidence type="ECO:0000313" key="4">
    <source>
        <dbReference type="EMBL" id="MBC2776022.1"/>
    </source>
</evidence>
<feature type="domain" description="Glycosyl transferase family 1" evidence="2">
    <location>
        <begin position="210"/>
        <end position="380"/>
    </location>
</feature>
<evidence type="ECO:0000313" key="5">
    <source>
        <dbReference type="Proteomes" id="UP000564378"/>
    </source>
</evidence>
<protein>
    <submittedName>
        <fullName evidence="4">Glycosyltransferase</fullName>
    </submittedName>
</protein>
<dbReference type="RefSeq" id="WP_185799342.1">
    <property type="nucleotide sequence ID" value="NZ_JACJVJ010000001.1"/>
</dbReference>
<dbReference type="Pfam" id="PF12000">
    <property type="entry name" value="Glyco_trans_4_3"/>
    <property type="match status" value="1"/>
</dbReference>
<dbReference type="Pfam" id="PF00534">
    <property type="entry name" value="Glycos_transf_1"/>
    <property type="match status" value="1"/>
</dbReference>
<dbReference type="PANTHER" id="PTHR46401:SF2">
    <property type="entry name" value="GLYCOSYLTRANSFERASE WBBK-RELATED"/>
    <property type="match status" value="1"/>
</dbReference>
<dbReference type="SUPFAM" id="SSF53756">
    <property type="entry name" value="UDP-Glycosyltransferase/glycogen phosphorylase"/>
    <property type="match status" value="1"/>
</dbReference>
<reference evidence="4 5" key="1">
    <citation type="submission" date="2020-08" db="EMBL/GenBank/DDBJ databases">
        <title>Draft genome sequence of Parasphingopyxis sp. GrpM-11.</title>
        <authorList>
            <person name="Oh J."/>
            <person name="Roh D.-H."/>
        </authorList>
    </citation>
    <scope>NUCLEOTIDE SEQUENCE [LARGE SCALE GENOMIC DNA]</scope>
    <source>
        <strain evidence="4 5">GrpM-11</strain>
    </source>
</reference>
<sequence>MKILFIHQNMPGQFKYLAPELAKNPNNTIAFLTKREDVTIPNVLKLQYKEPKPSSVQTHQYLHRLENAVRYGQQVARGLIELQRKDFVPDLIIAHPGWGEALYCKDVFPAVPLINYCEFFYRGRGLDVDFDPEMPADIDSICRTRTRSSGLLLSLEACDIGVSPTEWQKSTHPEPYLDRIRVIFDGIDTDRLAPNSEASIALGDGRRLTREDKVLTFVARNLEPYRGYHILARAIPEIQRLQPEAHLVIVGGDEVSYGAPPQNERFETWREQMDAEVEYDASRVHFLGRVPYARYMAILQSSRAHIYLTYPFVLSWSCFEAMACGVPIIGSRTAPVEEVVTHEEQGLLFDFFDPEELARQADILLKDPGLAAELGANARSRIVERYSLPDALEKWKALVESCG</sequence>
<dbReference type="AlphaFoldDB" id="A0A842HSM5"/>
<dbReference type="InterPro" id="IPR001296">
    <property type="entry name" value="Glyco_trans_1"/>
</dbReference>
<gene>
    <name evidence="4" type="ORF">H6P80_00150</name>
</gene>
<dbReference type="Proteomes" id="UP000564378">
    <property type="component" value="Unassembled WGS sequence"/>
</dbReference>
<accession>A0A842HSM5</accession>
<evidence type="ECO:0000259" key="2">
    <source>
        <dbReference type="Pfam" id="PF00534"/>
    </source>
</evidence>
<comment type="caution">
    <text evidence="4">The sequence shown here is derived from an EMBL/GenBank/DDBJ whole genome shotgun (WGS) entry which is preliminary data.</text>
</comment>
<dbReference type="CDD" id="cd03818">
    <property type="entry name" value="GT4_ExpC-like"/>
    <property type="match status" value="1"/>
</dbReference>
<name>A0A842HSM5_9SPHN</name>
<dbReference type="EMBL" id="JACJVJ010000001">
    <property type="protein sequence ID" value="MBC2776022.1"/>
    <property type="molecule type" value="Genomic_DNA"/>
</dbReference>
<dbReference type="GO" id="GO:0009103">
    <property type="term" value="P:lipopolysaccharide biosynthetic process"/>
    <property type="evidence" value="ECO:0007669"/>
    <property type="project" value="TreeGrafter"/>
</dbReference>